<keyword evidence="6" id="KW-1185">Reference proteome</keyword>
<dbReference type="Proteomes" id="UP001164743">
    <property type="component" value="Chromosome 2A"/>
</dbReference>
<evidence type="ECO:0000256" key="2">
    <source>
        <dbReference type="ARBA" id="ARBA00022980"/>
    </source>
</evidence>
<accession>A0ABY7CBI4</accession>
<keyword evidence="2" id="KW-0689">Ribosomal protein</keyword>
<protein>
    <recommendedName>
        <fullName evidence="7">60S acidic ribosomal protein P2</fullName>
    </recommendedName>
</protein>
<name>A0ABY7CBI4_9BASI</name>
<dbReference type="GeneID" id="77807355"/>
<evidence type="ECO:0000256" key="4">
    <source>
        <dbReference type="SAM" id="MobiDB-lite"/>
    </source>
</evidence>
<proteinExistence type="inferred from homology"/>
<comment type="similarity">
    <text evidence="1">Belongs to the eukaryotic ribosomal protein P1/P2 family.</text>
</comment>
<evidence type="ECO:0000256" key="1">
    <source>
        <dbReference type="ARBA" id="ARBA00005436"/>
    </source>
</evidence>
<dbReference type="PANTHER" id="PTHR21141:SF5">
    <property type="entry name" value="LARGE RIBOSOMAL SUBUNIT PROTEIN P2"/>
    <property type="match status" value="1"/>
</dbReference>
<keyword evidence="3" id="KW-0687">Ribonucleoprotein</keyword>
<dbReference type="CDD" id="cd05833">
    <property type="entry name" value="Ribosomal_P2"/>
    <property type="match status" value="1"/>
</dbReference>
<reference evidence="5" key="1">
    <citation type="submission" date="2022-10" db="EMBL/GenBank/DDBJ databases">
        <title>Puccinia triticina Genome sequencing and assembly.</title>
        <authorList>
            <person name="Li C."/>
        </authorList>
    </citation>
    <scope>NUCLEOTIDE SEQUENCE</scope>
    <source>
        <strain evidence="5">Pt15</strain>
    </source>
</reference>
<evidence type="ECO:0008006" key="7">
    <source>
        <dbReference type="Google" id="ProtNLM"/>
    </source>
</evidence>
<sequence length="135" mass="14377">MKYLAAYLLLNQGGNDKPSAEDVKALLSSVGVDSEEERLQKLISELKDKTIADLIAEGSTKLASMHVPAPVQEDNHRLPVKEQKHCSPYAKTLKALTSCNSLITPTITAASSQAPLPSIPTWCSPPAPQLSSSGP</sequence>
<dbReference type="InterPro" id="IPR044076">
    <property type="entry name" value="Ribosomal_P2"/>
</dbReference>
<evidence type="ECO:0000256" key="3">
    <source>
        <dbReference type="ARBA" id="ARBA00023274"/>
    </source>
</evidence>
<dbReference type="InterPro" id="IPR038716">
    <property type="entry name" value="P1/P2_N_sf"/>
</dbReference>
<feature type="region of interest" description="Disordered" evidence="4">
    <location>
        <begin position="112"/>
        <end position="135"/>
    </location>
</feature>
<evidence type="ECO:0000313" key="5">
    <source>
        <dbReference type="EMBL" id="WAQ82125.1"/>
    </source>
</evidence>
<dbReference type="PANTHER" id="PTHR21141">
    <property type="entry name" value="60S ACIDIC RIBOSOMAL PROTEIN FAMILY MEMBER"/>
    <property type="match status" value="1"/>
</dbReference>
<dbReference type="EMBL" id="CP110422">
    <property type="protein sequence ID" value="WAQ82125.1"/>
    <property type="molecule type" value="Genomic_DNA"/>
</dbReference>
<dbReference type="Gene3D" id="1.10.10.1410">
    <property type="match status" value="1"/>
</dbReference>
<dbReference type="RefSeq" id="XP_053017680.1">
    <property type="nucleotide sequence ID" value="XM_053166460.1"/>
</dbReference>
<evidence type="ECO:0000313" key="6">
    <source>
        <dbReference type="Proteomes" id="UP001164743"/>
    </source>
</evidence>
<gene>
    <name evidence="5" type="ORF">PtA15_2A439</name>
</gene>
<organism evidence="5 6">
    <name type="scientific">Puccinia triticina</name>
    <dbReference type="NCBI Taxonomy" id="208348"/>
    <lineage>
        <taxon>Eukaryota</taxon>
        <taxon>Fungi</taxon>
        <taxon>Dikarya</taxon>
        <taxon>Basidiomycota</taxon>
        <taxon>Pucciniomycotina</taxon>
        <taxon>Pucciniomycetes</taxon>
        <taxon>Pucciniales</taxon>
        <taxon>Pucciniaceae</taxon>
        <taxon>Puccinia</taxon>
    </lineage>
</organism>
<dbReference type="Pfam" id="PF00428">
    <property type="entry name" value="Ribosomal_60s"/>
    <property type="match status" value="1"/>
</dbReference>